<dbReference type="Proteomes" id="UP000266975">
    <property type="component" value="Unassembled WGS sequence"/>
</dbReference>
<dbReference type="OrthoDB" id="3531406at2"/>
<keyword evidence="2" id="KW-1185">Reference proteome</keyword>
<organism evidence="1 2">
    <name type="scientific">Corynebacterium alimapuense</name>
    <dbReference type="NCBI Taxonomy" id="1576874"/>
    <lineage>
        <taxon>Bacteria</taxon>
        <taxon>Bacillati</taxon>
        <taxon>Actinomycetota</taxon>
        <taxon>Actinomycetes</taxon>
        <taxon>Mycobacteriales</taxon>
        <taxon>Corynebacteriaceae</taxon>
        <taxon>Corynebacterium</taxon>
    </lineage>
</organism>
<proteinExistence type="predicted"/>
<dbReference type="AlphaFoldDB" id="A0A3M8K4G3"/>
<sequence>MVVYRNEVSHLWQRQSLLRKWQKGEIRREEICDAEFLLMTAAKYHGTPAPRVCPVCGADGLRVVQWIHGEQLGRMSGTARSDQEIAKIAATGREVTVHTVEVCPECRWNHLLKAVTAVAE</sequence>
<dbReference type="EMBL" id="PTJO01000006">
    <property type="protein sequence ID" value="RNE48076.1"/>
    <property type="molecule type" value="Genomic_DNA"/>
</dbReference>
<evidence type="ECO:0000313" key="2">
    <source>
        <dbReference type="Proteomes" id="UP000266975"/>
    </source>
</evidence>
<reference evidence="1 2" key="1">
    <citation type="submission" date="2018-02" db="EMBL/GenBank/DDBJ databases">
        <title>Corynebacterium alimpuense sp. nov., a marine obligate actinomycete isolated from sediments of Valparaiso bay, Chile.</title>
        <authorList>
            <person name="Claverias F."/>
            <person name="Gonzales-Siles L."/>
            <person name="Salva-Serra F."/>
            <person name="Inganaes E."/>
            <person name="Molin K."/>
            <person name="Cumsille A."/>
            <person name="Undabarrena A."/>
            <person name="Couve E."/>
            <person name="Moore E.R.B."/>
            <person name="Gomila M."/>
            <person name="Camara B."/>
        </authorList>
    </citation>
    <scope>NUCLEOTIDE SEQUENCE [LARGE SCALE GENOMIC DNA]</scope>
    <source>
        <strain evidence="1 2">CCUG 69366</strain>
    </source>
</reference>
<protein>
    <recommendedName>
        <fullName evidence="3">DUF5318 domain-containing protein</fullName>
    </recommendedName>
</protein>
<name>A0A3M8K4G3_9CORY</name>
<evidence type="ECO:0000313" key="1">
    <source>
        <dbReference type="EMBL" id="RNE48076.1"/>
    </source>
</evidence>
<accession>A0A3M8K4G3</accession>
<comment type="caution">
    <text evidence="1">The sequence shown here is derived from an EMBL/GenBank/DDBJ whole genome shotgun (WGS) entry which is preliminary data.</text>
</comment>
<evidence type="ECO:0008006" key="3">
    <source>
        <dbReference type="Google" id="ProtNLM"/>
    </source>
</evidence>
<dbReference type="RefSeq" id="WP_123048651.1">
    <property type="nucleotide sequence ID" value="NZ_PTJO01000006.1"/>
</dbReference>
<dbReference type="InterPro" id="IPR035169">
    <property type="entry name" value="DUF5318"/>
</dbReference>
<dbReference type="Pfam" id="PF17249">
    <property type="entry name" value="DUF5318"/>
    <property type="match status" value="1"/>
</dbReference>
<gene>
    <name evidence="1" type="ORF">C5L39_09335</name>
</gene>